<dbReference type="AlphaFoldDB" id="A0A2H1W989"/>
<protein>
    <submittedName>
        <fullName evidence="1">SFRICE_038246</fullName>
    </submittedName>
</protein>
<proteinExistence type="predicted"/>
<gene>
    <name evidence="1" type="ORF">SFRICE_038246</name>
</gene>
<sequence length="67" mass="7772">MMESDRSSFMELKQSRVIFIEGNDENLAKRQRMQEKFNDRIASLIEAVSGSIPGSDKTFYLVRVRKS</sequence>
<evidence type="ECO:0000313" key="1">
    <source>
        <dbReference type="EMBL" id="SOQ49583.1"/>
    </source>
</evidence>
<accession>A0A2H1W989</accession>
<dbReference type="EMBL" id="ODYU01007105">
    <property type="protein sequence ID" value="SOQ49583.1"/>
    <property type="molecule type" value="Genomic_DNA"/>
</dbReference>
<name>A0A2H1W989_SPOFR</name>
<reference evidence="1" key="1">
    <citation type="submission" date="2016-07" db="EMBL/GenBank/DDBJ databases">
        <authorList>
            <person name="Bretaudeau A."/>
        </authorList>
    </citation>
    <scope>NUCLEOTIDE SEQUENCE</scope>
    <source>
        <strain evidence="1">Rice</strain>
        <tissue evidence="1">Whole body</tissue>
    </source>
</reference>
<organism evidence="1">
    <name type="scientific">Spodoptera frugiperda</name>
    <name type="common">Fall armyworm</name>
    <dbReference type="NCBI Taxonomy" id="7108"/>
    <lineage>
        <taxon>Eukaryota</taxon>
        <taxon>Metazoa</taxon>
        <taxon>Ecdysozoa</taxon>
        <taxon>Arthropoda</taxon>
        <taxon>Hexapoda</taxon>
        <taxon>Insecta</taxon>
        <taxon>Pterygota</taxon>
        <taxon>Neoptera</taxon>
        <taxon>Endopterygota</taxon>
        <taxon>Lepidoptera</taxon>
        <taxon>Glossata</taxon>
        <taxon>Ditrysia</taxon>
        <taxon>Noctuoidea</taxon>
        <taxon>Noctuidae</taxon>
        <taxon>Amphipyrinae</taxon>
        <taxon>Spodoptera</taxon>
    </lineage>
</organism>